<dbReference type="Ensembl" id="ENSOMYT00000117270.1">
    <property type="protein sequence ID" value="ENSOMYP00000107819.1"/>
    <property type="gene ID" value="ENSOMYG00000018274.2"/>
</dbReference>
<evidence type="ECO:0000313" key="4">
    <source>
        <dbReference type="Ensembl" id="ENSOMYP00000107819.1"/>
    </source>
</evidence>
<dbReference type="GO" id="GO:0051499">
    <property type="term" value="F:D-aminoacyl-tRNA deacylase activity"/>
    <property type="evidence" value="ECO:0007669"/>
    <property type="project" value="UniProtKB-EC"/>
</dbReference>
<dbReference type="GeneTree" id="ENSGT00940000169737"/>
<comment type="catalytic activity">
    <reaction evidence="2">
        <text>glycyl-tRNA(Ala) + H2O = tRNA(Ala) + glycine + H(+)</text>
        <dbReference type="Rhea" id="RHEA:53744"/>
        <dbReference type="Rhea" id="RHEA-COMP:9657"/>
        <dbReference type="Rhea" id="RHEA-COMP:13640"/>
        <dbReference type="ChEBI" id="CHEBI:15377"/>
        <dbReference type="ChEBI" id="CHEBI:15378"/>
        <dbReference type="ChEBI" id="CHEBI:57305"/>
        <dbReference type="ChEBI" id="CHEBI:78442"/>
        <dbReference type="ChEBI" id="CHEBI:78522"/>
        <dbReference type="EC" id="3.1.1.96"/>
    </reaction>
</comment>
<reference evidence="4" key="3">
    <citation type="submission" date="2025-09" db="UniProtKB">
        <authorList>
            <consortium name="Ensembl"/>
        </authorList>
    </citation>
    <scope>IDENTIFICATION</scope>
</reference>
<evidence type="ECO:0000256" key="3">
    <source>
        <dbReference type="ARBA" id="ARBA00048018"/>
    </source>
</evidence>
<comment type="catalytic activity">
    <reaction evidence="3">
        <text>a D-aminoacyl-tRNA + H2O = a tRNA + a D-alpha-amino acid + H(+)</text>
        <dbReference type="Rhea" id="RHEA:13953"/>
        <dbReference type="Rhea" id="RHEA-COMP:10123"/>
        <dbReference type="Rhea" id="RHEA-COMP:10124"/>
        <dbReference type="ChEBI" id="CHEBI:15377"/>
        <dbReference type="ChEBI" id="CHEBI:15378"/>
        <dbReference type="ChEBI" id="CHEBI:59871"/>
        <dbReference type="ChEBI" id="CHEBI:78442"/>
        <dbReference type="ChEBI" id="CHEBI:79333"/>
        <dbReference type="EC" id="3.1.1.96"/>
    </reaction>
</comment>
<reference evidence="4" key="1">
    <citation type="submission" date="2020-07" db="EMBL/GenBank/DDBJ databases">
        <title>A long reads based de novo assembly of the rainbow trout Arlee double haploid line genome.</title>
        <authorList>
            <person name="Gao G."/>
            <person name="Palti Y."/>
        </authorList>
    </citation>
    <scope>NUCLEOTIDE SEQUENCE [LARGE SCALE GENOMIC DNA]</scope>
</reference>
<dbReference type="InterPro" id="IPR023509">
    <property type="entry name" value="DTD-like_sf"/>
</dbReference>
<dbReference type="EC" id="3.1.1.96" evidence="1"/>
<keyword evidence="5" id="KW-1185">Reference proteome</keyword>
<evidence type="ECO:0000313" key="5">
    <source>
        <dbReference type="Proteomes" id="UP000694395"/>
    </source>
</evidence>
<dbReference type="Proteomes" id="UP000694395">
    <property type="component" value="Chromosome 25"/>
</dbReference>
<name>A0A8K9UB94_ONCMY</name>
<dbReference type="AlphaFoldDB" id="A0A8K9UB94"/>
<protein>
    <recommendedName>
        <fullName evidence="1">D-aminoacyl-tRNA deacylase</fullName>
        <ecNumber evidence="1">3.1.1.96</ecNumber>
    </recommendedName>
</protein>
<evidence type="ECO:0000256" key="1">
    <source>
        <dbReference type="ARBA" id="ARBA00013056"/>
    </source>
</evidence>
<proteinExistence type="predicted"/>
<accession>A0A8K9UB94</accession>
<sequence length="156" mass="17572">VTEKAGSPQARSVLQQCLYAMLQVKLADDQSDAEWVEIDRGMVYICFFKCATEDIIPKMGSMCQCWTYLGAFSSCLRLHSPKAKGKGMQYHNNIGKEEGLQLYSNFVSFFEKELALSSKSSEIATIIKHGAAEYQRTMHTHDGVLKLPILITFHIE</sequence>
<evidence type="ECO:0000256" key="2">
    <source>
        <dbReference type="ARBA" id="ARBA00047676"/>
    </source>
</evidence>
<organism evidence="4 5">
    <name type="scientific">Oncorhynchus mykiss</name>
    <name type="common">Rainbow trout</name>
    <name type="synonym">Salmo gairdneri</name>
    <dbReference type="NCBI Taxonomy" id="8022"/>
    <lineage>
        <taxon>Eukaryota</taxon>
        <taxon>Metazoa</taxon>
        <taxon>Chordata</taxon>
        <taxon>Craniata</taxon>
        <taxon>Vertebrata</taxon>
        <taxon>Euteleostomi</taxon>
        <taxon>Actinopterygii</taxon>
        <taxon>Neopterygii</taxon>
        <taxon>Teleostei</taxon>
        <taxon>Protacanthopterygii</taxon>
        <taxon>Salmoniformes</taxon>
        <taxon>Salmonidae</taxon>
        <taxon>Salmoninae</taxon>
        <taxon>Oncorhynchus</taxon>
    </lineage>
</organism>
<dbReference type="SUPFAM" id="SSF69500">
    <property type="entry name" value="DTD-like"/>
    <property type="match status" value="1"/>
</dbReference>
<reference evidence="4" key="2">
    <citation type="submission" date="2025-08" db="UniProtKB">
        <authorList>
            <consortium name="Ensembl"/>
        </authorList>
    </citation>
    <scope>IDENTIFICATION</scope>
</reference>